<feature type="region of interest" description="Disordered" evidence="1">
    <location>
        <begin position="1"/>
        <end position="48"/>
    </location>
</feature>
<protein>
    <submittedName>
        <fullName evidence="2">(northern house mosquito) hypothetical protein</fullName>
    </submittedName>
</protein>
<proteinExistence type="predicted"/>
<reference evidence="2" key="1">
    <citation type="submission" date="2021-05" db="EMBL/GenBank/DDBJ databases">
        <authorList>
            <person name="Alioto T."/>
            <person name="Alioto T."/>
            <person name="Gomez Garrido J."/>
        </authorList>
    </citation>
    <scope>NUCLEOTIDE SEQUENCE</scope>
</reference>
<feature type="compositionally biased region" description="Polar residues" evidence="1">
    <location>
        <begin position="9"/>
        <end position="31"/>
    </location>
</feature>
<organism evidence="2">
    <name type="scientific">Culex pipiens</name>
    <name type="common">House mosquito</name>
    <dbReference type="NCBI Taxonomy" id="7175"/>
    <lineage>
        <taxon>Eukaryota</taxon>
        <taxon>Metazoa</taxon>
        <taxon>Ecdysozoa</taxon>
        <taxon>Arthropoda</taxon>
        <taxon>Hexapoda</taxon>
        <taxon>Insecta</taxon>
        <taxon>Pterygota</taxon>
        <taxon>Neoptera</taxon>
        <taxon>Endopterygota</taxon>
        <taxon>Diptera</taxon>
        <taxon>Nematocera</taxon>
        <taxon>Culicoidea</taxon>
        <taxon>Culicidae</taxon>
        <taxon>Culicinae</taxon>
        <taxon>Culicini</taxon>
        <taxon>Culex</taxon>
        <taxon>Culex</taxon>
    </lineage>
</organism>
<dbReference type="EMBL" id="HBUE01335778">
    <property type="protein sequence ID" value="CAG6595805.1"/>
    <property type="molecule type" value="Transcribed_RNA"/>
</dbReference>
<name>A0A8D8KN34_CULPI</name>
<accession>A0A8D8KN34</accession>
<evidence type="ECO:0000256" key="1">
    <source>
        <dbReference type="SAM" id="MobiDB-lite"/>
    </source>
</evidence>
<evidence type="ECO:0000313" key="2">
    <source>
        <dbReference type="EMBL" id="CAG6595805.1"/>
    </source>
</evidence>
<dbReference type="AlphaFoldDB" id="A0A8D8KN34"/>
<dbReference type="EMBL" id="HBUE01229013">
    <property type="protein sequence ID" value="CAG6543679.1"/>
    <property type="molecule type" value="Transcribed_RNA"/>
</dbReference>
<sequence>MKYFKRQNKTTNHSARNLTSNFHTLLTSTTPPVGEGAQKPQVRPSSPSKSLWFKSYCTCYPHLRVHISTSLVVVDCFFLKGVLERNDEKKKEEDEGKRRK</sequence>